<evidence type="ECO:0000256" key="1">
    <source>
        <dbReference type="ARBA" id="ARBA00022603"/>
    </source>
</evidence>
<dbReference type="InterPro" id="IPR029064">
    <property type="entry name" value="Ribosomal_eL30-like_sf"/>
</dbReference>
<dbReference type="GO" id="GO:0032259">
    <property type="term" value="P:methylation"/>
    <property type="evidence" value="ECO:0007669"/>
    <property type="project" value="UniProtKB-KW"/>
</dbReference>
<dbReference type="CDD" id="cd18103">
    <property type="entry name" value="SpoU-like_RlmB"/>
    <property type="match status" value="1"/>
</dbReference>
<dbReference type="SMART" id="SM00967">
    <property type="entry name" value="SpoU_sub_bind"/>
    <property type="match status" value="1"/>
</dbReference>
<dbReference type="Gene3D" id="3.40.1280.10">
    <property type="match status" value="1"/>
</dbReference>
<feature type="domain" description="RNA 2-O ribose methyltransferase substrate binding" evidence="3">
    <location>
        <begin position="1"/>
        <end position="75"/>
    </location>
</feature>
<protein>
    <submittedName>
        <fullName evidence="4">23S rRNA (Guanosine2251-2'-O)-methyltransferase</fullName>
    </submittedName>
</protein>
<sequence length="240" mass="25968">MIYGTRAVIEAILAGKDIDKVMIQSGLTNDLVKELIAVARNNNVPILFVPPEKLKRLSTKNHQGVICILSAVSYSSADDLIYKAYQEGREPFFLILDRITDVRNFGAIVRTAECAGMTGIIIGEKGSAPITSDAMKTSAGALNHLPICREKDMKKTIQLLRDNGIRIVACTEKTEKSLYSLTLTGPIALILGSEEDGISDAFLKEADELARIPLKGKIGSLNVSVAAGVAIYEVLRQHGN</sequence>
<dbReference type="SUPFAM" id="SSF75217">
    <property type="entry name" value="alpha/beta knot"/>
    <property type="match status" value="1"/>
</dbReference>
<dbReference type="InterPro" id="IPR001537">
    <property type="entry name" value="SpoU_MeTrfase"/>
</dbReference>
<dbReference type="Pfam" id="PF00588">
    <property type="entry name" value="SpoU_methylase"/>
    <property type="match status" value="1"/>
</dbReference>
<gene>
    <name evidence="4" type="ORF">SAMN04488109_2418</name>
</gene>
<dbReference type="PANTHER" id="PTHR46429">
    <property type="entry name" value="23S RRNA (GUANOSINE-2'-O-)-METHYLTRANSFERASE RLMB"/>
    <property type="match status" value="1"/>
</dbReference>
<evidence type="ECO:0000256" key="2">
    <source>
        <dbReference type="ARBA" id="ARBA00022679"/>
    </source>
</evidence>
<dbReference type="InterPro" id="IPR029028">
    <property type="entry name" value="Alpha/beta_knot_MTases"/>
</dbReference>
<evidence type="ECO:0000313" key="5">
    <source>
        <dbReference type="Proteomes" id="UP000184212"/>
    </source>
</evidence>
<keyword evidence="1 4" id="KW-0489">Methyltransferase</keyword>
<reference evidence="4 5" key="1">
    <citation type="submission" date="2016-11" db="EMBL/GenBank/DDBJ databases">
        <authorList>
            <person name="Jaros S."/>
            <person name="Januszkiewicz K."/>
            <person name="Wedrychowicz H."/>
        </authorList>
    </citation>
    <scope>NUCLEOTIDE SEQUENCE [LARGE SCALE GENOMIC DNA]</scope>
    <source>
        <strain evidence="4 5">DSM 24574</strain>
    </source>
</reference>
<dbReference type="STRING" id="947013.SAMN04488109_2418"/>
<name>A0A1M5NME2_9BACT</name>
<organism evidence="4 5">
    <name type="scientific">Chryseolinea serpens</name>
    <dbReference type="NCBI Taxonomy" id="947013"/>
    <lineage>
        <taxon>Bacteria</taxon>
        <taxon>Pseudomonadati</taxon>
        <taxon>Bacteroidota</taxon>
        <taxon>Cytophagia</taxon>
        <taxon>Cytophagales</taxon>
        <taxon>Fulvivirgaceae</taxon>
        <taxon>Chryseolinea</taxon>
    </lineage>
</organism>
<dbReference type="PANTHER" id="PTHR46429:SF1">
    <property type="entry name" value="23S RRNA (GUANOSINE-2'-O-)-METHYLTRANSFERASE RLMB"/>
    <property type="match status" value="1"/>
</dbReference>
<dbReference type="Proteomes" id="UP000184212">
    <property type="component" value="Unassembled WGS sequence"/>
</dbReference>
<dbReference type="Gene3D" id="3.30.1330.30">
    <property type="match status" value="1"/>
</dbReference>
<dbReference type="InterPro" id="IPR013123">
    <property type="entry name" value="SpoU_subst-bd"/>
</dbReference>
<accession>A0A1M5NME2</accession>
<dbReference type="InterPro" id="IPR029026">
    <property type="entry name" value="tRNA_m1G_MTases_N"/>
</dbReference>
<keyword evidence="5" id="KW-1185">Reference proteome</keyword>
<keyword evidence="2 4" id="KW-0808">Transferase</keyword>
<dbReference type="EMBL" id="FQWQ01000001">
    <property type="protein sequence ID" value="SHG90637.1"/>
    <property type="molecule type" value="Genomic_DNA"/>
</dbReference>
<proteinExistence type="predicted"/>
<dbReference type="Pfam" id="PF08032">
    <property type="entry name" value="SpoU_sub_bind"/>
    <property type="match status" value="1"/>
</dbReference>
<evidence type="ECO:0000313" key="4">
    <source>
        <dbReference type="EMBL" id="SHG90637.1"/>
    </source>
</evidence>
<dbReference type="GO" id="GO:0008173">
    <property type="term" value="F:RNA methyltransferase activity"/>
    <property type="evidence" value="ECO:0007669"/>
    <property type="project" value="InterPro"/>
</dbReference>
<dbReference type="SUPFAM" id="SSF55315">
    <property type="entry name" value="L30e-like"/>
    <property type="match status" value="1"/>
</dbReference>
<evidence type="ECO:0000259" key="3">
    <source>
        <dbReference type="SMART" id="SM00967"/>
    </source>
</evidence>
<dbReference type="NCBIfam" id="TIGR00186">
    <property type="entry name" value="rRNA_methyl_3"/>
    <property type="match status" value="1"/>
</dbReference>
<dbReference type="GO" id="GO:0006396">
    <property type="term" value="P:RNA processing"/>
    <property type="evidence" value="ECO:0007669"/>
    <property type="project" value="InterPro"/>
</dbReference>
<dbReference type="GO" id="GO:0003723">
    <property type="term" value="F:RNA binding"/>
    <property type="evidence" value="ECO:0007669"/>
    <property type="project" value="InterPro"/>
</dbReference>
<dbReference type="AlphaFoldDB" id="A0A1M5NME2"/>
<dbReference type="InterPro" id="IPR004441">
    <property type="entry name" value="rRNA_MeTrfase_TrmH"/>
</dbReference>
<dbReference type="GO" id="GO:0005829">
    <property type="term" value="C:cytosol"/>
    <property type="evidence" value="ECO:0007669"/>
    <property type="project" value="TreeGrafter"/>
</dbReference>